<sequence>MAKRTGFLTIPSVMVGGDKSNEVDIQVLPQSSVIPGEADIFISSEVDFQQSFVQAQILYKVKIFRGVATRQARIIEPKLSGADVLKEILGEDRNYESKMNGKNYNVLERVYAIFPQQSGQIHIGSSIFEARIVKNGRITGKKLFQSEPITVKVNPIPPPPVAFPNAKWLPAKSVNLNQEWSRNLDKLSAGEPITRHIIVKVLGQLSTQIPLLDIEPVKNIKIYPDKPELLDAIVPGGVLATRKDQYAMIGVVAQDVVLPEIHLPWWDINENIWKISSLPAFALKIIPSNDIELIQLSENIEPAEILVNPAEVIYSDYWKYISQIFIVIWILTVLLWWQSTRPKKKTYPIKEPPIYKQQAKLLRKARKAAIEGDAKSVKLLLLNWGRLQWRENTPNSMRELSELVTDPLSLELDRFCEATYGPNSNDSWDGQVLAKALRKITIKKTFKDLSEKDILPPLMPS</sequence>
<dbReference type="PANTHER" id="PTHR40940:SF1">
    <property type="entry name" value="PROTEIN BATD"/>
    <property type="match status" value="1"/>
</dbReference>
<keyword evidence="1" id="KW-0472">Membrane</keyword>
<dbReference type="AlphaFoldDB" id="A0A381RRD5"/>
<feature type="domain" description="DUF7939" evidence="2">
    <location>
        <begin position="360"/>
        <end position="440"/>
    </location>
</feature>
<keyword evidence="1" id="KW-1133">Transmembrane helix</keyword>
<evidence type="ECO:0000259" key="2">
    <source>
        <dbReference type="Pfam" id="PF25607"/>
    </source>
</evidence>
<keyword evidence="1" id="KW-0812">Transmembrane</keyword>
<reference evidence="3" key="1">
    <citation type="submission" date="2018-05" db="EMBL/GenBank/DDBJ databases">
        <authorList>
            <person name="Lanie J.A."/>
            <person name="Ng W.-L."/>
            <person name="Kazmierczak K.M."/>
            <person name="Andrzejewski T.M."/>
            <person name="Davidsen T.M."/>
            <person name="Wayne K.J."/>
            <person name="Tettelin H."/>
            <person name="Glass J.I."/>
            <person name="Rusch D."/>
            <person name="Podicherti R."/>
            <person name="Tsui H.-C.T."/>
            <person name="Winkler M.E."/>
        </authorList>
    </citation>
    <scope>NUCLEOTIDE SEQUENCE</scope>
</reference>
<gene>
    <name evidence="3" type="ORF">METZ01_LOCUS45331</name>
</gene>
<feature type="transmembrane region" description="Helical" evidence="1">
    <location>
        <begin position="317"/>
        <end position="337"/>
    </location>
</feature>
<name>A0A381RRD5_9ZZZZ</name>
<dbReference type="InterPro" id="IPR025738">
    <property type="entry name" value="BatD"/>
</dbReference>
<evidence type="ECO:0000313" key="3">
    <source>
        <dbReference type="EMBL" id="SUZ92477.1"/>
    </source>
</evidence>
<dbReference type="InterPro" id="IPR057699">
    <property type="entry name" value="DUF7939"/>
</dbReference>
<organism evidence="3">
    <name type="scientific">marine metagenome</name>
    <dbReference type="NCBI Taxonomy" id="408172"/>
    <lineage>
        <taxon>unclassified sequences</taxon>
        <taxon>metagenomes</taxon>
        <taxon>ecological metagenomes</taxon>
    </lineage>
</organism>
<dbReference type="EMBL" id="UINC01002062">
    <property type="protein sequence ID" value="SUZ92477.1"/>
    <property type="molecule type" value="Genomic_DNA"/>
</dbReference>
<dbReference type="Pfam" id="PF25607">
    <property type="entry name" value="DUF7939"/>
    <property type="match status" value="1"/>
</dbReference>
<dbReference type="PANTHER" id="PTHR40940">
    <property type="entry name" value="PROTEIN BATD-RELATED"/>
    <property type="match status" value="1"/>
</dbReference>
<evidence type="ECO:0000256" key="1">
    <source>
        <dbReference type="SAM" id="Phobius"/>
    </source>
</evidence>
<proteinExistence type="predicted"/>
<protein>
    <recommendedName>
        <fullName evidence="2">DUF7939 domain-containing protein</fullName>
    </recommendedName>
</protein>
<accession>A0A381RRD5</accession>